<comment type="similarity">
    <text evidence="1">Belongs to the UbiT family.</text>
</comment>
<name>A0A2P6M7Y0_9GAMM</name>
<dbReference type="SUPFAM" id="SSF55718">
    <property type="entry name" value="SCP-like"/>
    <property type="match status" value="1"/>
</dbReference>
<dbReference type="InterPro" id="IPR036263">
    <property type="entry name" value="Chorismate_II_sf"/>
</dbReference>
<dbReference type="InterPro" id="IPR036979">
    <property type="entry name" value="CM_dom_sf"/>
</dbReference>
<accession>A0A2P6M7Y0</accession>
<evidence type="ECO:0000256" key="1">
    <source>
        <dbReference type="HAMAP-Rule" id="MF_02231"/>
    </source>
</evidence>
<keyword evidence="4" id="KW-1185">Reference proteome</keyword>
<dbReference type="InterPro" id="IPR036527">
    <property type="entry name" value="SCP2_sterol-bd_dom_sf"/>
</dbReference>
<dbReference type="SMART" id="SM00830">
    <property type="entry name" value="CM_2"/>
    <property type="match status" value="1"/>
</dbReference>
<dbReference type="InterPro" id="IPR016830">
    <property type="entry name" value="UbiT"/>
</dbReference>
<dbReference type="Proteomes" id="UP000241736">
    <property type="component" value="Unassembled WGS sequence"/>
</dbReference>
<sequence>MNQVPFAVSLLRRGIDGLDDAMLLLLAGRRRLVAGLAASKRRGGLPACDPAREHAVLARGDGLARRLGLPPGLARGQLALLIADGRHLQGLAADGLPVPDAPFPNPNPGDQAMVGAPTHPYLRWLPPPRRWAPVLRRVPQAWQRQLLERAVGQLLDKPLRAGELGFLQGRRIGIEVPDLGLAWVLGLEDGRLRSVDGPAEASVRGSATDLLLLASRLEDADTLFFQRRLELTGDTELGLTARNLLDRLPWEEVPLAVRIALNRGARAARAAREAWRAGR</sequence>
<dbReference type="GO" id="GO:0046417">
    <property type="term" value="P:chorismate metabolic process"/>
    <property type="evidence" value="ECO:0007669"/>
    <property type="project" value="InterPro"/>
</dbReference>
<evidence type="ECO:0000313" key="3">
    <source>
        <dbReference type="EMBL" id="PRH82095.1"/>
    </source>
</evidence>
<organism evidence="3 4">
    <name type="scientific">Arenimonas caeni</name>
    <dbReference type="NCBI Taxonomy" id="2058085"/>
    <lineage>
        <taxon>Bacteria</taxon>
        <taxon>Pseudomonadati</taxon>
        <taxon>Pseudomonadota</taxon>
        <taxon>Gammaproteobacteria</taxon>
        <taxon>Lysobacterales</taxon>
        <taxon>Lysobacteraceae</taxon>
        <taxon>Arenimonas</taxon>
    </lineage>
</organism>
<dbReference type="Pfam" id="PF02036">
    <property type="entry name" value="SCP2"/>
    <property type="match status" value="1"/>
</dbReference>
<protein>
    <recommendedName>
        <fullName evidence="1">Ubiquinone biosynthesis accessory factor UbiT</fullName>
    </recommendedName>
</protein>
<comment type="caution">
    <text evidence="3">The sequence shown here is derived from an EMBL/GenBank/DDBJ whole genome shotgun (WGS) entry which is preliminary data.</text>
</comment>
<dbReference type="OrthoDB" id="5292463at2"/>
<dbReference type="EMBL" id="PVLF01000014">
    <property type="protein sequence ID" value="PRH82095.1"/>
    <property type="molecule type" value="Genomic_DNA"/>
</dbReference>
<dbReference type="GO" id="GO:0004106">
    <property type="term" value="F:chorismate mutase activity"/>
    <property type="evidence" value="ECO:0007669"/>
    <property type="project" value="InterPro"/>
</dbReference>
<dbReference type="RefSeq" id="WP_106990852.1">
    <property type="nucleotide sequence ID" value="NZ_KZ679092.1"/>
</dbReference>
<dbReference type="InterPro" id="IPR003033">
    <property type="entry name" value="SCP2_sterol-bd_dom"/>
</dbReference>
<comment type="pathway">
    <text evidence="1">Cofactor biosynthesis; ubiquinone biosynthesis.</text>
</comment>
<comment type="function">
    <text evidence="1">Required for O(2)-independent ubiquinone (coenzyme Q) biosynthesis. Likely functions as an accessory factor.</text>
</comment>
<dbReference type="UniPathway" id="UPA00232"/>
<dbReference type="Pfam" id="PF01817">
    <property type="entry name" value="CM_2"/>
    <property type="match status" value="1"/>
</dbReference>
<dbReference type="Gene3D" id="1.20.59.10">
    <property type="entry name" value="Chorismate mutase"/>
    <property type="match status" value="1"/>
</dbReference>
<dbReference type="GO" id="GO:0006744">
    <property type="term" value="P:ubiquinone biosynthetic process"/>
    <property type="evidence" value="ECO:0007669"/>
    <property type="project" value="UniProtKB-UniRule"/>
</dbReference>
<dbReference type="InterPro" id="IPR002701">
    <property type="entry name" value="CM_II_prokaryot"/>
</dbReference>
<dbReference type="SUPFAM" id="SSF48600">
    <property type="entry name" value="Chorismate mutase II"/>
    <property type="match status" value="1"/>
</dbReference>
<gene>
    <name evidence="1" type="primary">ubiT</name>
    <name evidence="3" type="ORF">C6N40_09575</name>
</gene>
<feature type="domain" description="Chorismate mutase" evidence="2">
    <location>
        <begin position="2"/>
        <end position="93"/>
    </location>
</feature>
<evidence type="ECO:0000313" key="4">
    <source>
        <dbReference type="Proteomes" id="UP000241736"/>
    </source>
</evidence>
<keyword evidence="1" id="KW-0831">Ubiquinone biosynthesis</keyword>
<proteinExistence type="inferred from homology"/>
<dbReference type="AlphaFoldDB" id="A0A2P6M7Y0"/>
<dbReference type="PROSITE" id="PS51168">
    <property type="entry name" value="CHORISMATE_MUT_2"/>
    <property type="match status" value="1"/>
</dbReference>
<evidence type="ECO:0000259" key="2">
    <source>
        <dbReference type="PROSITE" id="PS51168"/>
    </source>
</evidence>
<reference evidence="3 4" key="1">
    <citation type="submission" date="2018-03" db="EMBL/GenBank/DDBJ databases">
        <title>Arenimonas caeni sp. nov., isolated from activated sludge.</title>
        <authorList>
            <person name="Liu H."/>
        </authorList>
    </citation>
    <scope>NUCLEOTIDE SEQUENCE [LARGE SCALE GENOMIC DNA]</scope>
    <source>
        <strain evidence="4">z29</strain>
    </source>
</reference>
<dbReference type="HAMAP" id="MF_02231">
    <property type="entry name" value="UbiT"/>
    <property type="match status" value="1"/>
</dbReference>